<dbReference type="GO" id="GO:0098703">
    <property type="term" value="P:calcium ion import across plasma membrane"/>
    <property type="evidence" value="ECO:0007669"/>
    <property type="project" value="TreeGrafter"/>
</dbReference>
<feature type="domain" description="EF-hand" evidence="16">
    <location>
        <begin position="263"/>
        <end position="298"/>
    </location>
</feature>
<evidence type="ECO:0000256" key="14">
    <source>
        <dbReference type="SAM" id="MobiDB-lite"/>
    </source>
</evidence>
<keyword evidence="7" id="KW-0106">Calcium</keyword>
<dbReference type="EMBL" id="CAJNIZ010009657">
    <property type="protein sequence ID" value="CAE7285693.1"/>
    <property type="molecule type" value="Genomic_DNA"/>
</dbReference>
<dbReference type="InterPro" id="IPR018247">
    <property type="entry name" value="EF_Hand_1_Ca_BS"/>
</dbReference>
<protein>
    <submittedName>
        <fullName evidence="17">Catsper1 protein</fullName>
    </submittedName>
</protein>
<evidence type="ECO:0000256" key="11">
    <source>
        <dbReference type="ARBA" id="ARBA00023136"/>
    </source>
</evidence>
<evidence type="ECO:0000256" key="15">
    <source>
        <dbReference type="SAM" id="Phobius"/>
    </source>
</evidence>
<dbReference type="Proteomes" id="UP000649617">
    <property type="component" value="Unassembled WGS sequence"/>
</dbReference>
<feature type="transmembrane region" description="Helical" evidence="15">
    <location>
        <begin position="171"/>
        <end position="194"/>
    </location>
</feature>
<comment type="caution">
    <text evidence="17">The sequence shown here is derived from an EMBL/GenBank/DDBJ whole genome shotgun (WGS) entry which is preliminary data.</text>
</comment>
<evidence type="ECO:0000256" key="10">
    <source>
        <dbReference type="ARBA" id="ARBA00023065"/>
    </source>
</evidence>
<dbReference type="OrthoDB" id="416585at2759"/>
<dbReference type="PROSITE" id="PS00018">
    <property type="entry name" value="EF_HAND_1"/>
    <property type="match status" value="1"/>
</dbReference>
<keyword evidence="10" id="KW-0406">Ion transport</keyword>
<dbReference type="InterPro" id="IPR002048">
    <property type="entry name" value="EF_hand_dom"/>
</dbReference>
<evidence type="ECO:0000256" key="3">
    <source>
        <dbReference type="ARBA" id="ARBA00022553"/>
    </source>
</evidence>
<evidence type="ECO:0000256" key="13">
    <source>
        <dbReference type="ARBA" id="ARBA00023303"/>
    </source>
</evidence>
<evidence type="ECO:0000256" key="7">
    <source>
        <dbReference type="ARBA" id="ARBA00022837"/>
    </source>
</evidence>
<dbReference type="GO" id="GO:0005509">
    <property type="term" value="F:calcium ion binding"/>
    <property type="evidence" value="ECO:0007669"/>
    <property type="project" value="InterPro"/>
</dbReference>
<evidence type="ECO:0000256" key="1">
    <source>
        <dbReference type="ARBA" id="ARBA00004141"/>
    </source>
</evidence>
<keyword evidence="9 15" id="KW-1133">Transmembrane helix</keyword>
<dbReference type="SUPFAM" id="SSF81324">
    <property type="entry name" value="Voltage-gated potassium channels"/>
    <property type="match status" value="1"/>
</dbReference>
<feature type="transmembrane region" description="Helical" evidence="15">
    <location>
        <begin position="74"/>
        <end position="91"/>
    </location>
</feature>
<evidence type="ECO:0000313" key="17">
    <source>
        <dbReference type="EMBL" id="CAE7285693.1"/>
    </source>
</evidence>
<reference evidence="17" key="1">
    <citation type="submission" date="2021-02" db="EMBL/GenBank/DDBJ databases">
        <authorList>
            <person name="Dougan E. K."/>
            <person name="Rhodes N."/>
            <person name="Thang M."/>
            <person name="Chan C."/>
        </authorList>
    </citation>
    <scope>NUCLEOTIDE SEQUENCE</scope>
</reference>
<dbReference type="GO" id="GO:0005891">
    <property type="term" value="C:voltage-gated calcium channel complex"/>
    <property type="evidence" value="ECO:0007669"/>
    <property type="project" value="TreeGrafter"/>
</dbReference>
<dbReference type="PANTHER" id="PTHR45628:SF7">
    <property type="entry name" value="VOLTAGE-DEPENDENT CALCIUM CHANNEL TYPE A SUBUNIT ALPHA-1"/>
    <property type="match status" value="1"/>
</dbReference>
<accession>A0A812N2K8</accession>
<keyword evidence="12" id="KW-0325">Glycoprotein</keyword>
<dbReference type="PROSITE" id="PS50222">
    <property type="entry name" value="EF_HAND_2"/>
    <property type="match status" value="1"/>
</dbReference>
<comment type="subcellular location">
    <subcellularLocation>
        <location evidence="1">Membrane</location>
        <topology evidence="1">Multi-pass membrane protein</topology>
    </subcellularLocation>
</comment>
<keyword evidence="5" id="KW-0107">Calcium channel</keyword>
<dbReference type="SUPFAM" id="SSF47473">
    <property type="entry name" value="EF-hand"/>
    <property type="match status" value="1"/>
</dbReference>
<keyword evidence="6 15" id="KW-0812">Transmembrane</keyword>
<evidence type="ECO:0000313" key="18">
    <source>
        <dbReference type="Proteomes" id="UP000649617"/>
    </source>
</evidence>
<proteinExistence type="predicted"/>
<keyword evidence="2" id="KW-0813">Transport</keyword>
<feature type="transmembrane region" description="Helical" evidence="15">
    <location>
        <begin position="97"/>
        <end position="120"/>
    </location>
</feature>
<dbReference type="InterPro" id="IPR011992">
    <property type="entry name" value="EF-hand-dom_pair"/>
</dbReference>
<dbReference type="InterPro" id="IPR050599">
    <property type="entry name" value="VDCC_alpha-1_subunit"/>
</dbReference>
<evidence type="ECO:0000256" key="9">
    <source>
        <dbReference type="ARBA" id="ARBA00022989"/>
    </source>
</evidence>
<sequence>MEALFALFFGVETLLRIHQLGLDYFLDAWNVYDYTLVTLSVADVVVSITVPGSGGLGIAKMLRICRLLRIYRSIKGLKALAGLWVITQGILDSLLAVVWVSFALFLFLFMFAVLVTTMVGQDIDIRREWSGADLYVGGVWKSMLTILQVFTIDAIASTLGQPLMTISPITVGLLVISIVFLNFGCINILVAVMVEHIVNIATETRVNFAKVLAKVESKVFAAMLEELTEYCDDGEGGGELTYKDFKKVIRNKTMMEKMKLLNFCFDEMELLFELMDADGSGSVSPKEFVAGLRKMKGQALGSDVVRLIGLAHKQSGRALVFNRRLAVLNEKADIIQERLNFLGQHCSEELIERAHSEVRQEKALVESAQRQLVIIECDENRRTTYPGLVPEEPKKPLRLAPWELPAKPRRSSMEQAVPAEAAVLDPVPEEESPERRASMEPT</sequence>
<evidence type="ECO:0000259" key="16">
    <source>
        <dbReference type="PROSITE" id="PS50222"/>
    </source>
</evidence>
<evidence type="ECO:0000256" key="12">
    <source>
        <dbReference type="ARBA" id="ARBA00023180"/>
    </source>
</evidence>
<evidence type="ECO:0000256" key="8">
    <source>
        <dbReference type="ARBA" id="ARBA00022882"/>
    </source>
</evidence>
<feature type="transmembrane region" description="Helical" evidence="15">
    <location>
        <begin position="132"/>
        <end position="151"/>
    </location>
</feature>
<evidence type="ECO:0000256" key="2">
    <source>
        <dbReference type="ARBA" id="ARBA00022448"/>
    </source>
</evidence>
<keyword evidence="18" id="KW-1185">Reference proteome</keyword>
<dbReference type="GO" id="GO:0008331">
    <property type="term" value="F:high voltage-gated calcium channel activity"/>
    <property type="evidence" value="ECO:0007669"/>
    <property type="project" value="TreeGrafter"/>
</dbReference>
<dbReference type="Gene3D" id="1.10.238.10">
    <property type="entry name" value="EF-hand"/>
    <property type="match status" value="1"/>
</dbReference>
<feature type="region of interest" description="Disordered" evidence="14">
    <location>
        <begin position="406"/>
        <end position="442"/>
    </location>
</feature>
<dbReference type="Pfam" id="PF00520">
    <property type="entry name" value="Ion_trans"/>
    <property type="match status" value="1"/>
</dbReference>
<keyword evidence="11 15" id="KW-0472">Membrane</keyword>
<keyword evidence="8" id="KW-0851">Voltage-gated channel</keyword>
<keyword evidence="4" id="KW-0109">Calcium transport</keyword>
<dbReference type="AlphaFoldDB" id="A0A812N2K8"/>
<organism evidence="17 18">
    <name type="scientific">Symbiodinium pilosum</name>
    <name type="common">Dinoflagellate</name>
    <dbReference type="NCBI Taxonomy" id="2952"/>
    <lineage>
        <taxon>Eukaryota</taxon>
        <taxon>Sar</taxon>
        <taxon>Alveolata</taxon>
        <taxon>Dinophyceae</taxon>
        <taxon>Suessiales</taxon>
        <taxon>Symbiodiniaceae</taxon>
        <taxon>Symbiodinium</taxon>
    </lineage>
</organism>
<feature type="compositionally biased region" description="Basic and acidic residues" evidence="14">
    <location>
        <begin position="433"/>
        <end position="442"/>
    </location>
</feature>
<dbReference type="Gene3D" id="1.10.287.70">
    <property type="match status" value="1"/>
</dbReference>
<gene>
    <name evidence="17" type="primary">Catsper1</name>
    <name evidence="17" type="ORF">SPIL2461_LOCUS6410</name>
</gene>
<dbReference type="InterPro" id="IPR027359">
    <property type="entry name" value="Volt_channel_dom_sf"/>
</dbReference>
<keyword evidence="13" id="KW-0407">Ion channel</keyword>
<evidence type="ECO:0000256" key="5">
    <source>
        <dbReference type="ARBA" id="ARBA00022673"/>
    </source>
</evidence>
<dbReference type="Gene3D" id="1.20.120.350">
    <property type="entry name" value="Voltage-gated potassium channels. Chain C"/>
    <property type="match status" value="1"/>
</dbReference>
<dbReference type="InterPro" id="IPR005821">
    <property type="entry name" value="Ion_trans_dom"/>
</dbReference>
<dbReference type="SMART" id="SM00054">
    <property type="entry name" value="EFh"/>
    <property type="match status" value="1"/>
</dbReference>
<name>A0A812N2K8_SYMPI</name>
<evidence type="ECO:0000256" key="4">
    <source>
        <dbReference type="ARBA" id="ARBA00022568"/>
    </source>
</evidence>
<evidence type="ECO:0000256" key="6">
    <source>
        <dbReference type="ARBA" id="ARBA00022692"/>
    </source>
</evidence>
<dbReference type="PANTHER" id="PTHR45628">
    <property type="entry name" value="VOLTAGE-DEPENDENT CALCIUM CHANNEL TYPE A SUBUNIT ALPHA-1"/>
    <property type="match status" value="1"/>
</dbReference>
<keyword evidence="3" id="KW-0597">Phosphoprotein</keyword>
<feature type="transmembrane region" description="Helical" evidence="15">
    <location>
        <begin position="40"/>
        <end position="62"/>
    </location>
</feature>